<evidence type="ECO:0000256" key="2">
    <source>
        <dbReference type="ARBA" id="ARBA00008639"/>
    </source>
</evidence>
<evidence type="ECO:0000256" key="5">
    <source>
        <dbReference type="PIRSR" id="PIRSR006278-2"/>
    </source>
</evidence>
<dbReference type="InterPro" id="IPR027278">
    <property type="entry name" value="ACCD_DCysDesulf"/>
</dbReference>
<dbReference type="PANTHER" id="PTHR43780:SF2">
    <property type="entry name" value="1-AMINOCYCLOPROPANE-1-CARBOXYLATE DEAMINASE-RELATED"/>
    <property type="match status" value="1"/>
</dbReference>
<evidence type="ECO:0000313" key="8">
    <source>
        <dbReference type="Proteomes" id="UP000274122"/>
    </source>
</evidence>
<evidence type="ECO:0000259" key="6">
    <source>
        <dbReference type="Pfam" id="PF00291"/>
    </source>
</evidence>
<dbReference type="SUPFAM" id="SSF53686">
    <property type="entry name" value="Tryptophan synthase beta subunit-like PLP-dependent enzymes"/>
    <property type="match status" value="1"/>
</dbReference>
<keyword evidence="8" id="KW-1185">Reference proteome</keyword>
<evidence type="ECO:0000256" key="3">
    <source>
        <dbReference type="ARBA" id="ARBA00022898"/>
    </source>
</evidence>
<dbReference type="GO" id="GO:0019148">
    <property type="term" value="F:D-cysteine desulfhydrase activity"/>
    <property type="evidence" value="ECO:0007669"/>
    <property type="project" value="UniProtKB-EC"/>
</dbReference>
<dbReference type="Gene3D" id="3.40.50.1100">
    <property type="match status" value="2"/>
</dbReference>
<dbReference type="InterPro" id="IPR001926">
    <property type="entry name" value="TrpB-like_PALP"/>
</dbReference>
<feature type="modified residue" description="N6-(pyridoxal phosphate)lysine" evidence="5">
    <location>
        <position position="49"/>
    </location>
</feature>
<dbReference type="InterPro" id="IPR005966">
    <property type="entry name" value="D-Cys_desShydrase"/>
</dbReference>
<dbReference type="EC" id="4.4.1.15" evidence="7"/>
<keyword evidence="7" id="KW-0456">Lyase</keyword>
<evidence type="ECO:0000256" key="1">
    <source>
        <dbReference type="ARBA" id="ARBA00001933"/>
    </source>
</evidence>
<feature type="active site" description="Nucleophile" evidence="4">
    <location>
        <position position="76"/>
    </location>
</feature>
<comment type="similarity">
    <text evidence="2">Belongs to the ACC deaminase/D-cysteine desulfhydrase family.</text>
</comment>
<dbReference type="RefSeq" id="WP_126356227.1">
    <property type="nucleotide sequence ID" value="NZ_LR134201.1"/>
</dbReference>
<protein>
    <submittedName>
        <fullName evidence="7">D-cysteine desulfhydrase</fullName>
        <ecNumber evidence="7">4.4.1.15</ecNumber>
    </submittedName>
</protein>
<dbReference type="NCBIfam" id="TIGR01275">
    <property type="entry name" value="ACC_deam_rel"/>
    <property type="match status" value="1"/>
</dbReference>
<name>A0A447V259_9ENTR</name>
<dbReference type="OrthoDB" id="9801249at2"/>
<dbReference type="KEGG" id="clap:NCTC11466_02210"/>
<reference evidence="7 8" key="1">
    <citation type="submission" date="2018-12" db="EMBL/GenBank/DDBJ databases">
        <authorList>
            <consortium name="Pathogen Informatics"/>
        </authorList>
    </citation>
    <scope>NUCLEOTIDE SEQUENCE [LARGE SCALE GENOMIC DNA]</scope>
    <source>
        <strain evidence="7 8">NCTC11466</strain>
    </source>
</reference>
<gene>
    <name evidence="7" type="primary">dcyD_2</name>
    <name evidence="7" type="ORF">NCTC11466_02210</name>
</gene>
<evidence type="ECO:0000256" key="4">
    <source>
        <dbReference type="PIRSR" id="PIRSR006278-1"/>
    </source>
</evidence>
<keyword evidence="3 5" id="KW-0663">Pyridoxal phosphate</keyword>
<dbReference type="Proteomes" id="UP000274122">
    <property type="component" value="Chromosome"/>
</dbReference>
<sequence>MKNVNDFERVTLGFFPTPLESLPRLSETLGVNVKIKRDDYSGFGGGGNKVRKLEYLMAEACREGVKVVITTGGHQSNHARMVAAAARKFGMKPVLVLRGDEPQTYQGNLLLDKLFGAELQFLDPEGYFTQIEGAMQAHADAAAARGEKPMIIPLGGATALGALGYVRAVEEMDAQLRAAGEPAPDVIVAPTGSGGTLAGLYVGARRYWPKTQIIGVSVSAKADWFQTRISAMADDCARLLDWDQSWQPQDIWIEDGFVGSAYGVPSDGGIEAIYQVAQQEGVLLDPVYTGKAMHGLIALAETGRIAPGSSVIFMHCGGSPALYPFAQKLLEH</sequence>
<dbReference type="InterPro" id="IPR036052">
    <property type="entry name" value="TrpB-like_PALP_sf"/>
</dbReference>
<organism evidence="7 8">
    <name type="scientific">Cedecea lapagei</name>
    <dbReference type="NCBI Taxonomy" id="158823"/>
    <lineage>
        <taxon>Bacteria</taxon>
        <taxon>Pseudomonadati</taxon>
        <taxon>Pseudomonadota</taxon>
        <taxon>Gammaproteobacteria</taxon>
        <taxon>Enterobacterales</taxon>
        <taxon>Enterobacteriaceae</taxon>
        <taxon>Cedecea</taxon>
    </lineage>
</organism>
<evidence type="ECO:0000313" key="7">
    <source>
        <dbReference type="EMBL" id="VEB97534.1"/>
    </source>
</evidence>
<proteinExistence type="inferred from homology"/>
<dbReference type="EMBL" id="LR134201">
    <property type="protein sequence ID" value="VEB97534.1"/>
    <property type="molecule type" value="Genomic_DNA"/>
</dbReference>
<accession>A0A447V259</accession>
<feature type="domain" description="Tryptophan synthase beta chain-like PALP" evidence="6">
    <location>
        <begin position="10"/>
        <end position="317"/>
    </location>
</feature>
<dbReference type="PIRSF" id="PIRSF006278">
    <property type="entry name" value="ACCD_DCysDesulf"/>
    <property type="match status" value="1"/>
</dbReference>
<dbReference type="Pfam" id="PF00291">
    <property type="entry name" value="PALP"/>
    <property type="match status" value="1"/>
</dbReference>
<dbReference type="PANTHER" id="PTHR43780">
    <property type="entry name" value="1-AMINOCYCLOPROPANE-1-CARBOXYLATE DEAMINASE-RELATED"/>
    <property type="match status" value="1"/>
</dbReference>
<dbReference type="AlphaFoldDB" id="A0A447V259"/>
<comment type="cofactor">
    <cofactor evidence="1">
        <name>pyridoxal 5'-phosphate</name>
        <dbReference type="ChEBI" id="CHEBI:597326"/>
    </cofactor>
</comment>